<feature type="domain" description="Ppx/GppA phosphatase N-terminal" evidence="1">
    <location>
        <begin position="56"/>
        <end position="351"/>
    </location>
</feature>
<dbReference type="InterPro" id="IPR050273">
    <property type="entry name" value="GppA/Ppx_hydrolase"/>
</dbReference>
<dbReference type="EMBL" id="CP060244">
    <property type="protein sequence ID" value="QNT78685.1"/>
    <property type="molecule type" value="Genomic_DNA"/>
</dbReference>
<dbReference type="Gene3D" id="3.30.420.40">
    <property type="match status" value="1"/>
</dbReference>
<organism evidence="2 3">
    <name type="scientific">Entomobacter blattae</name>
    <dbReference type="NCBI Taxonomy" id="2762277"/>
    <lineage>
        <taxon>Bacteria</taxon>
        <taxon>Pseudomonadati</taxon>
        <taxon>Pseudomonadota</taxon>
        <taxon>Alphaproteobacteria</taxon>
        <taxon>Acetobacterales</taxon>
        <taxon>Acetobacteraceae</taxon>
        <taxon>Entomobacter</taxon>
    </lineage>
</organism>
<reference evidence="2 3" key="1">
    <citation type="submission" date="2020-08" db="EMBL/GenBank/DDBJ databases">
        <title>Complete genome sequence of Entomobacter blattae G55GP.</title>
        <authorList>
            <person name="Poehlein A."/>
            <person name="Guzman J."/>
            <person name="Daniel R."/>
            <person name="Vilcinskas A."/>
        </authorList>
    </citation>
    <scope>NUCLEOTIDE SEQUENCE [LARGE SCALE GENOMIC DNA]</scope>
    <source>
        <strain evidence="2 3">G55GP</strain>
    </source>
</reference>
<dbReference type="CDD" id="cd24054">
    <property type="entry name" value="ASKHA_NBD_AaPPX-GppA_MtPPX2-like"/>
    <property type="match status" value="1"/>
</dbReference>
<evidence type="ECO:0000313" key="2">
    <source>
        <dbReference type="EMBL" id="QNT78685.1"/>
    </source>
</evidence>
<protein>
    <submittedName>
        <fullName evidence="2">Guanosine-5'-triphosphate,3'-diphosphate pyrophosphatase</fullName>
        <ecNumber evidence="2">3.6.1.40</ecNumber>
    </submittedName>
</protein>
<dbReference type="RefSeq" id="WP_203412927.1">
    <property type="nucleotide sequence ID" value="NZ_CP060244.1"/>
</dbReference>
<dbReference type="PANTHER" id="PTHR30005:SF0">
    <property type="entry name" value="RETROGRADE REGULATION PROTEIN 2"/>
    <property type="match status" value="1"/>
</dbReference>
<dbReference type="KEGG" id="ebla:JGUZn3_14620"/>
<dbReference type="Pfam" id="PF02541">
    <property type="entry name" value="Ppx-GppA"/>
    <property type="match status" value="1"/>
</dbReference>
<dbReference type="GO" id="GO:0008894">
    <property type="term" value="F:guanosine-5'-triphosphate,3'-diphosphate diphosphatase activity"/>
    <property type="evidence" value="ECO:0007669"/>
    <property type="project" value="UniProtKB-EC"/>
</dbReference>
<keyword evidence="3" id="KW-1185">Reference proteome</keyword>
<accession>A0A7H1NSC5</accession>
<dbReference type="InterPro" id="IPR043129">
    <property type="entry name" value="ATPase_NBD"/>
</dbReference>
<dbReference type="InterPro" id="IPR003695">
    <property type="entry name" value="Ppx_GppA_N"/>
</dbReference>
<dbReference type="Proteomes" id="UP000516349">
    <property type="component" value="Chromosome"/>
</dbReference>
<evidence type="ECO:0000259" key="1">
    <source>
        <dbReference type="Pfam" id="PF02541"/>
    </source>
</evidence>
<dbReference type="AlphaFoldDB" id="A0A7H1NSC5"/>
<evidence type="ECO:0000313" key="3">
    <source>
        <dbReference type="Proteomes" id="UP000516349"/>
    </source>
</evidence>
<gene>
    <name evidence="2" type="primary">gppA_2</name>
    <name evidence="2" type="ORF">JGUZn3_14620</name>
</gene>
<dbReference type="SUPFAM" id="SSF53067">
    <property type="entry name" value="Actin-like ATPase domain"/>
    <property type="match status" value="2"/>
</dbReference>
<name>A0A7H1NSC5_9PROT</name>
<sequence>MKRSRTRLLNEPSSSDLFPAAALNLSAAEKGDSIYAAIDLGTNNCRMMVAMPSRLGFRVVDNFTRIVRLGEGLHTSGMLSSEAMERTLDALQVCAERLQGHSLQNMRAVATEACRRAANGKSFLKRVRKETGLDIDIISSREEVELALESCAYFLHGSAYGGTSSRALLFDIGGGSTEIAWIRMDSNKNRQSLIGYISIPKGVVTLSEQYGDAIFTQSGYAAMVDEITHYLEEFEDVHCIGREISKRNVRLLGTSGTVTTLASIALGLERYNRAAIDGSLLACERAIGVIRTLVGLGFSGLKKHPGIGVDRADYILPGCAIFEAIVRTWSIKNVIIADRGLRDGLLSQMMKPARRPNYYRTPGYKERSKSRKII</sequence>
<proteinExistence type="predicted"/>
<dbReference type="Gene3D" id="3.30.420.150">
    <property type="entry name" value="Exopolyphosphatase. Domain 2"/>
    <property type="match status" value="1"/>
</dbReference>
<dbReference type="PANTHER" id="PTHR30005">
    <property type="entry name" value="EXOPOLYPHOSPHATASE"/>
    <property type="match status" value="1"/>
</dbReference>
<keyword evidence="2" id="KW-0378">Hydrolase</keyword>
<dbReference type="EC" id="3.6.1.40" evidence="2"/>